<dbReference type="SUPFAM" id="SSF52172">
    <property type="entry name" value="CheY-like"/>
    <property type="match status" value="2"/>
</dbReference>
<accession>A0A6J6YH41</accession>
<dbReference type="SMART" id="SM00448">
    <property type="entry name" value="REC"/>
    <property type="match status" value="1"/>
</dbReference>
<organism evidence="4">
    <name type="scientific">freshwater metagenome</name>
    <dbReference type="NCBI Taxonomy" id="449393"/>
    <lineage>
        <taxon>unclassified sequences</taxon>
        <taxon>metagenomes</taxon>
        <taxon>ecological metagenomes</taxon>
    </lineage>
</organism>
<gene>
    <name evidence="4" type="ORF">UFOPK3004_00964</name>
</gene>
<dbReference type="Gene3D" id="3.40.50.2300">
    <property type="match status" value="2"/>
</dbReference>
<name>A0A6J6YH41_9ZZZZ</name>
<dbReference type="Pfam" id="PF00072">
    <property type="entry name" value="Response_reg"/>
    <property type="match status" value="1"/>
</dbReference>
<dbReference type="GO" id="GO:0009190">
    <property type="term" value="P:cyclic nucleotide biosynthetic process"/>
    <property type="evidence" value="ECO:0007669"/>
    <property type="project" value="InterPro"/>
</dbReference>
<reference evidence="4" key="1">
    <citation type="submission" date="2020-05" db="EMBL/GenBank/DDBJ databases">
        <authorList>
            <person name="Chiriac C."/>
            <person name="Salcher M."/>
            <person name="Ghai R."/>
            <person name="Kavagutti S V."/>
        </authorList>
    </citation>
    <scope>NUCLEOTIDE SEQUENCE</scope>
</reference>
<dbReference type="SMART" id="SM00044">
    <property type="entry name" value="CYCc"/>
    <property type="match status" value="1"/>
</dbReference>
<feature type="domain" description="Guanylate cyclase" evidence="3">
    <location>
        <begin position="408"/>
        <end position="536"/>
    </location>
</feature>
<dbReference type="CDD" id="cd07302">
    <property type="entry name" value="CHD"/>
    <property type="match status" value="1"/>
</dbReference>
<dbReference type="PROSITE" id="PS50110">
    <property type="entry name" value="RESPONSE_REGULATORY"/>
    <property type="match status" value="1"/>
</dbReference>
<dbReference type="Gene3D" id="3.30.70.1230">
    <property type="entry name" value="Nucleotide cyclase"/>
    <property type="match status" value="1"/>
</dbReference>
<sequence length="586" mass="66661">MNINERVFLVYSIEAIANNICKICESYGVILTKLKQDTYILQELIEGRFTVLFLEYGYLESINKKLIQQIRQHKQLEDLFIVVYGPSQFSKENIRITAGCNVLLQAPFTEQKLLTIFKRAFSLSKQILFLTPNPKQDFVIALEKMGYDVSLSESAEDTLSDKSPQIPDYIIAEYFLSGMNGLEFHYRKKDSERLKDIPFMLAYTGRNVNDIEAIIKANVNDIILSPYSSATNLKKIQDLIPLPPKGKRLRALVVDDSPIVRSLIVAMFNELDYHVETAENGFEGYKAVESFNPDIITSDYDMPVLDGWQFCSEVRDHEKYKDIPIIMITTRANELDLKKGDLLGVSAYLTKPFSKDQLKDAIEAAMRNAKIKKEQETIAKFMASDTLKSINNMIDGSYIRNGEDKFITVLFADMCAFSLKCEKYSASKIVLLLNTYFDLMVDILFEHGAIIDKFIGDAIVARFDSGNTAIDARNAVYAAWRMHEKLIEFNKESFEEIQIRIGINSGRVILGNLGSERHRLEYAMIGDNVNIGQRLESSAPDRKCMISEATYSLIKEKVLVGERQEIKVKGKSELVSAYILEGIKTY</sequence>
<feature type="domain" description="Response regulatory" evidence="2">
    <location>
        <begin position="250"/>
        <end position="366"/>
    </location>
</feature>
<dbReference type="InterPro" id="IPR029787">
    <property type="entry name" value="Nucleotide_cyclase"/>
</dbReference>
<dbReference type="PROSITE" id="PS50125">
    <property type="entry name" value="GUANYLATE_CYCLASE_2"/>
    <property type="match status" value="1"/>
</dbReference>
<protein>
    <submittedName>
        <fullName evidence="4">Unannotated protein</fullName>
    </submittedName>
</protein>
<dbReference type="InterPro" id="IPR050595">
    <property type="entry name" value="Bact_response_regulator"/>
</dbReference>
<dbReference type="PANTHER" id="PTHR44591:SF23">
    <property type="entry name" value="CHEY SUBFAMILY"/>
    <property type="match status" value="1"/>
</dbReference>
<dbReference type="InterPro" id="IPR011006">
    <property type="entry name" value="CheY-like_superfamily"/>
</dbReference>
<dbReference type="InterPro" id="IPR001789">
    <property type="entry name" value="Sig_transdc_resp-reg_receiver"/>
</dbReference>
<dbReference type="CDD" id="cd00156">
    <property type="entry name" value="REC"/>
    <property type="match status" value="1"/>
</dbReference>
<dbReference type="SUPFAM" id="SSF55073">
    <property type="entry name" value="Nucleotide cyclase"/>
    <property type="match status" value="1"/>
</dbReference>
<dbReference type="EMBL" id="CAFAAL010000078">
    <property type="protein sequence ID" value="CAB4806466.1"/>
    <property type="molecule type" value="Genomic_DNA"/>
</dbReference>
<evidence type="ECO:0000313" key="4">
    <source>
        <dbReference type="EMBL" id="CAB4806466.1"/>
    </source>
</evidence>
<dbReference type="GO" id="GO:0000160">
    <property type="term" value="P:phosphorelay signal transduction system"/>
    <property type="evidence" value="ECO:0007669"/>
    <property type="project" value="InterPro"/>
</dbReference>
<dbReference type="Pfam" id="PF00211">
    <property type="entry name" value="Guanylate_cyc"/>
    <property type="match status" value="1"/>
</dbReference>
<dbReference type="PANTHER" id="PTHR44591">
    <property type="entry name" value="STRESS RESPONSE REGULATOR PROTEIN 1"/>
    <property type="match status" value="1"/>
</dbReference>
<evidence type="ECO:0000259" key="3">
    <source>
        <dbReference type="PROSITE" id="PS50125"/>
    </source>
</evidence>
<evidence type="ECO:0000259" key="2">
    <source>
        <dbReference type="PROSITE" id="PS50110"/>
    </source>
</evidence>
<dbReference type="AlphaFoldDB" id="A0A6J6YH41"/>
<keyword evidence="1" id="KW-0597">Phosphoprotein</keyword>
<proteinExistence type="predicted"/>
<dbReference type="InterPro" id="IPR001054">
    <property type="entry name" value="A/G_cyclase"/>
</dbReference>
<evidence type="ECO:0000256" key="1">
    <source>
        <dbReference type="ARBA" id="ARBA00022553"/>
    </source>
</evidence>